<evidence type="ECO:0000313" key="1">
    <source>
        <dbReference type="EMBL" id="AFO70744.1"/>
    </source>
</evidence>
<dbReference type="Gene3D" id="3.40.960.10">
    <property type="entry name" value="VSR Endonuclease"/>
    <property type="match status" value="1"/>
</dbReference>
<evidence type="ECO:0000313" key="2">
    <source>
        <dbReference type="Proteomes" id="UP000002889"/>
    </source>
</evidence>
<proteinExistence type="predicted"/>
<dbReference type="GeneID" id="14013581"/>
<dbReference type="Proteomes" id="UP000002889">
    <property type="component" value="Segment"/>
</dbReference>
<organism evidence="1 2">
    <name type="scientific">Staphylococcus phage SA11</name>
    <dbReference type="NCBI Taxonomy" id="2927988"/>
    <lineage>
        <taxon>Viruses</taxon>
        <taxon>Duplodnaviria</taxon>
        <taxon>Heunggongvirae</taxon>
        <taxon>Uroviricota</taxon>
        <taxon>Caudoviricetes</taxon>
        <taxon>Herelleviridae</taxon>
        <taxon>Twortvirinae</taxon>
        <taxon>Silviavirus</taxon>
        <taxon>Silviavirus SA11</taxon>
    </lineage>
</organism>
<keyword evidence="2" id="KW-1185">Reference proteome</keyword>
<accession>I7CCU4</accession>
<dbReference type="RefSeq" id="YP_007005632.1">
    <property type="nucleotide sequence ID" value="NC_019511.1"/>
</dbReference>
<evidence type="ECO:0008006" key="3">
    <source>
        <dbReference type="Google" id="ProtNLM"/>
    </source>
</evidence>
<name>I7CCU4_9CAUD</name>
<dbReference type="EMBL" id="JX194239">
    <property type="protein sequence ID" value="AFO70744.1"/>
    <property type="molecule type" value="Genomic_DNA"/>
</dbReference>
<reference evidence="1 2" key="1">
    <citation type="journal article" date="2012" name="J. Virol.">
        <title>Complete Genome of Staphylococcus aureus Phage SA11.</title>
        <authorList>
            <person name="Kim M.S."/>
            <person name="Hyung H."/>
        </authorList>
    </citation>
    <scope>NUCLEOTIDE SEQUENCE [LARGE SCALE GENOMIC DNA]</scope>
</reference>
<sequence>MYKERGGVKMAIKITTEEFKKKVYDRVSNEYEVLGEYVNNKTKILMRHNSETCGNNEYLVKPKSFLDGNRCPACNNKRKGRKSKTTKQFKKELHDLVGDEYSLIGEYTGVTNKVKLIHNVCGKEWEVKPNDFISRKSRCFHCRMKEHNLKQRRTHQQFLDEVKKKYGNDYEVLSEYINSKSKVLVRHKCGLTWEIRASHLMERDMCPKCKMSIGEKIVEEYLINNNIKYEIQKKFDDLIYNKSLSYDFYLPEYDTLIEYQGIQHYQPVKSFGGEMAFKKQKLRDELKRSYAEDNGYLLLEVDYGKRKYKDIENYLNKKLLV</sequence>
<dbReference type="KEGG" id="vg:14013581"/>
<protein>
    <recommendedName>
        <fullName evidence="3">Homing endonuclease</fullName>
    </recommendedName>
</protein>